<sequence>MVVRGDGLFRYRPRFQPRLSRRWVWVTFALVVGFLVAQVGWWILFQRHYIQQTVAYAETAWLQQAALVQRLWAETRPAERPALAEELRRDFPQLEIQGDNVYVRPEPLLSYRESQLRYLRMFAFEGPFFLVVMLAGLWIIAHSLASEREFKRRQQNFLMAATHEFRTPISTLRLLAQTLDLRELPKEKQRDYLQHMNQEISRLESLSERLLATARLEQGLHQADRGVHDLNPVVAQALSHQRAVLEARGASLTFEPAPQPLWVELDPEAFGLVFSNLLENALKYSPGREKPIWVRLKAQEGQAVLEVEDRGVGLRRGELARIFEPFYRSGEEATRETQGLGLGLYLVRSITALMGGSVEAESLAQGSRFRVRLPLRSGAVSAPERSPA</sequence>
<dbReference type="Gene3D" id="1.10.287.130">
    <property type="match status" value="1"/>
</dbReference>
<dbReference type="PRINTS" id="PR00344">
    <property type="entry name" value="BCTRLSENSOR"/>
</dbReference>
<organism evidence="7 8">
    <name type="scientific">Meiothermus granaticius NBRC 107808</name>
    <dbReference type="NCBI Taxonomy" id="1227551"/>
    <lineage>
        <taxon>Bacteria</taxon>
        <taxon>Thermotogati</taxon>
        <taxon>Deinococcota</taxon>
        <taxon>Deinococci</taxon>
        <taxon>Thermales</taxon>
        <taxon>Thermaceae</taxon>
        <taxon>Meiothermus</taxon>
    </lineage>
</organism>
<evidence type="ECO:0000313" key="8">
    <source>
        <dbReference type="Proteomes" id="UP000266178"/>
    </source>
</evidence>
<name>A0A399FAZ6_9DEIN</name>
<keyword evidence="5" id="KW-0472">Membrane</keyword>
<dbReference type="GO" id="GO:0000155">
    <property type="term" value="F:phosphorelay sensor kinase activity"/>
    <property type="evidence" value="ECO:0007669"/>
    <property type="project" value="InterPro"/>
</dbReference>
<dbReference type="CDD" id="cd00082">
    <property type="entry name" value="HisKA"/>
    <property type="match status" value="1"/>
</dbReference>
<dbReference type="SUPFAM" id="SSF55874">
    <property type="entry name" value="ATPase domain of HSP90 chaperone/DNA topoisomerase II/histidine kinase"/>
    <property type="match status" value="1"/>
</dbReference>
<dbReference type="PANTHER" id="PTHR43547:SF2">
    <property type="entry name" value="HYBRID SIGNAL TRANSDUCTION HISTIDINE KINASE C"/>
    <property type="match status" value="1"/>
</dbReference>
<proteinExistence type="predicted"/>
<dbReference type="InterPro" id="IPR036097">
    <property type="entry name" value="HisK_dim/P_sf"/>
</dbReference>
<dbReference type="SMART" id="SM00388">
    <property type="entry name" value="HisKA"/>
    <property type="match status" value="1"/>
</dbReference>
<dbReference type="InterPro" id="IPR036890">
    <property type="entry name" value="HATPase_C_sf"/>
</dbReference>
<evidence type="ECO:0000313" key="7">
    <source>
        <dbReference type="EMBL" id="RIH93784.1"/>
    </source>
</evidence>
<evidence type="ECO:0000256" key="5">
    <source>
        <dbReference type="SAM" id="Phobius"/>
    </source>
</evidence>
<dbReference type="PANTHER" id="PTHR43547">
    <property type="entry name" value="TWO-COMPONENT HISTIDINE KINASE"/>
    <property type="match status" value="1"/>
</dbReference>
<protein>
    <recommendedName>
        <fullName evidence="2">histidine kinase</fullName>
        <ecNumber evidence="2">2.7.13.3</ecNumber>
    </recommendedName>
</protein>
<dbReference type="SUPFAM" id="SSF47384">
    <property type="entry name" value="Homodimeric domain of signal transducing histidine kinase"/>
    <property type="match status" value="1"/>
</dbReference>
<evidence type="ECO:0000256" key="2">
    <source>
        <dbReference type="ARBA" id="ARBA00012438"/>
    </source>
</evidence>
<dbReference type="PROSITE" id="PS50109">
    <property type="entry name" value="HIS_KIN"/>
    <property type="match status" value="1"/>
</dbReference>
<feature type="transmembrane region" description="Helical" evidence="5">
    <location>
        <begin position="23"/>
        <end position="44"/>
    </location>
</feature>
<comment type="catalytic activity">
    <reaction evidence="1">
        <text>ATP + protein L-histidine = ADP + protein N-phospho-L-histidine.</text>
        <dbReference type="EC" id="2.7.13.3"/>
    </reaction>
</comment>
<feature type="domain" description="Histidine kinase" evidence="6">
    <location>
        <begin position="160"/>
        <end position="377"/>
    </location>
</feature>
<reference evidence="7 8" key="1">
    <citation type="submission" date="2018-08" db="EMBL/GenBank/DDBJ databases">
        <title>Meiothermus granaticius genome AF-68 sequencing project.</title>
        <authorList>
            <person name="Da Costa M.S."/>
            <person name="Albuquerque L."/>
            <person name="Raposo P."/>
            <person name="Froufe H.J.C."/>
            <person name="Barroso C.S."/>
            <person name="Egas C."/>
        </authorList>
    </citation>
    <scope>NUCLEOTIDE SEQUENCE [LARGE SCALE GENOMIC DNA]</scope>
    <source>
        <strain evidence="7 8">AF-68</strain>
    </source>
</reference>
<dbReference type="CDD" id="cd00075">
    <property type="entry name" value="HATPase"/>
    <property type="match status" value="1"/>
</dbReference>
<keyword evidence="3" id="KW-0597">Phosphoprotein</keyword>
<keyword evidence="7" id="KW-0808">Transferase</keyword>
<dbReference type="Pfam" id="PF02518">
    <property type="entry name" value="HATPase_c"/>
    <property type="match status" value="1"/>
</dbReference>
<dbReference type="SMART" id="SM00387">
    <property type="entry name" value="HATPase_c"/>
    <property type="match status" value="1"/>
</dbReference>
<accession>A0A399FAZ6</accession>
<comment type="caution">
    <text evidence="7">The sequence shown here is derived from an EMBL/GenBank/DDBJ whole genome shotgun (WGS) entry which is preliminary data.</text>
</comment>
<dbReference type="InterPro" id="IPR004358">
    <property type="entry name" value="Sig_transdc_His_kin-like_C"/>
</dbReference>
<dbReference type="OrthoDB" id="9773956at2"/>
<keyword evidence="4" id="KW-0175">Coiled coil</keyword>
<dbReference type="EC" id="2.7.13.3" evidence="2"/>
<keyword evidence="8" id="KW-1185">Reference proteome</keyword>
<feature type="transmembrane region" description="Helical" evidence="5">
    <location>
        <begin position="126"/>
        <end position="145"/>
    </location>
</feature>
<evidence type="ECO:0000259" key="6">
    <source>
        <dbReference type="PROSITE" id="PS50109"/>
    </source>
</evidence>
<feature type="coiled-coil region" evidence="4">
    <location>
        <begin position="186"/>
        <end position="213"/>
    </location>
</feature>
<dbReference type="InterPro" id="IPR003661">
    <property type="entry name" value="HisK_dim/P_dom"/>
</dbReference>
<keyword evidence="5" id="KW-1133">Transmembrane helix</keyword>
<gene>
    <name evidence="7" type="primary">phoR_1</name>
    <name evidence="7" type="ORF">Mgrana_00367</name>
</gene>
<keyword evidence="5" id="KW-0812">Transmembrane</keyword>
<dbReference type="Proteomes" id="UP000266178">
    <property type="component" value="Unassembled WGS sequence"/>
</dbReference>
<dbReference type="AlphaFoldDB" id="A0A399FAZ6"/>
<evidence type="ECO:0000256" key="1">
    <source>
        <dbReference type="ARBA" id="ARBA00000085"/>
    </source>
</evidence>
<dbReference type="InterPro" id="IPR005467">
    <property type="entry name" value="His_kinase_dom"/>
</dbReference>
<dbReference type="EMBL" id="QWLB01000003">
    <property type="protein sequence ID" value="RIH93784.1"/>
    <property type="molecule type" value="Genomic_DNA"/>
</dbReference>
<evidence type="ECO:0000256" key="3">
    <source>
        <dbReference type="ARBA" id="ARBA00022553"/>
    </source>
</evidence>
<dbReference type="Gene3D" id="3.30.565.10">
    <property type="entry name" value="Histidine kinase-like ATPase, C-terminal domain"/>
    <property type="match status" value="1"/>
</dbReference>
<dbReference type="Pfam" id="PF00512">
    <property type="entry name" value="HisKA"/>
    <property type="match status" value="1"/>
</dbReference>
<evidence type="ECO:0000256" key="4">
    <source>
        <dbReference type="SAM" id="Coils"/>
    </source>
</evidence>
<dbReference type="InterPro" id="IPR003594">
    <property type="entry name" value="HATPase_dom"/>
</dbReference>